<dbReference type="EMBL" id="MHNZ01000031">
    <property type="protein sequence ID" value="OGZ55570.1"/>
    <property type="molecule type" value="Genomic_DNA"/>
</dbReference>
<accession>A0A1G2GZR7</accession>
<name>A0A1G2GZR7_9BACT</name>
<evidence type="ECO:0000256" key="8">
    <source>
        <dbReference type="ARBA" id="ARBA00050776"/>
    </source>
</evidence>
<dbReference type="Gene3D" id="3.90.1150.10">
    <property type="entry name" value="Aspartate Aminotransferase, domain 1"/>
    <property type="match status" value="1"/>
</dbReference>
<dbReference type="PANTHER" id="PTHR11601">
    <property type="entry name" value="CYSTEINE DESULFURYLASE FAMILY MEMBER"/>
    <property type="match status" value="1"/>
</dbReference>
<keyword evidence="5" id="KW-0663">Pyridoxal phosphate</keyword>
<evidence type="ECO:0000256" key="1">
    <source>
        <dbReference type="ARBA" id="ARBA00001933"/>
    </source>
</evidence>
<dbReference type="GO" id="GO:0051536">
    <property type="term" value="F:iron-sulfur cluster binding"/>
    <property type="evidence" value="ECO:0007669"/>
    <property type="project" value="UniProtKB-KW"/>
</dbReference>
<dbReference type="GO" id="GO:0031071">
    <property type="term" value="F:cysteine desulfurase activity"/>
    <property type="evidence" value="ECO:0007669"/>
    <property type="project" value="UniProtKB-EC"/>
</dbReference>
<gene>
    <name evidence="10" type="ORF">A3J04_01695</name>
</gene>
<dbReference type="PANTHER" id="PTHR11601:SF34">
    <property type="entry name" value="CYSTEINE DESULFURASE"/>
    <property type="match status" value="1"/>
</dbReference>
<dbReference type="STRING" id="1802129.A3J04_01695"/>
<dbReference type="NCBIfam" id="NF002806">
    <property type="entry name" value="PRK02948.1"/>
    <property type="match status" value="1"/>
</dbReference>
<dbReference type="InterPro" id="IPR016454">
    <property type="entry name" value="Cysteine_dSase"/>
</dbReference>
<comment type="similarity">
    <text evidence="2">Belongs to the class-V pyridoxal-phosphate-dependent aminotransferase family. NifS/IscS subfamily.</text>
</comment>
<evidence type="ECO:0000259" key="9">
    <source>
        <dbReference type="Pfam" id="PF00266"/>
    </source>
</evidence>
<dbReference type="AlphaFoldDB" id="A0A1G2GZR7"/>
<dbReference type="Gene3D" id="3.40.640.10">
    <property type="entry name" value="Type I PLP-dependent aspartate aminotransferase-like (Major domain)"/>
    <property type="match status" value="1"/>
</dbReference>
<dbReference type="InterPro" id="IPR015422">
    <property type="entry name" value="PyrdxlP-dep_Trfase_small"/>
</dbReference>
<dbReference type="SUPFAM" id="SSF53383">
    <property type="entry name" value="PLP-dependent transferases"/>
    <property type="match status" value="1"/>
</dbReference>
<dbReference type="PIRSF" id="PIRSF005572">
    <property type="entry name" value="NifS"/>
    <property type="match status" value="1"/>
</dbReference>
<evidence type="ECO:0000256" key="2">
    <source>
        <dbReference type="ARBA" id="ARBA00006490"/>
    </source>
</evidence>
<comment type="cofactor">
    <cofactor evidence="1">
        <name>pyridoxal 5'-phosphate</name>
        <dbReference type="ChEBI" id="CHEBI:597326"/>
    </cofactor>
</comment>
<evidence type="ECO:0000313" key="11">
    <source>
        <dbReference type="Proteomes" id="UP000177954"/>
    </source>
</evidence>
<reference evidence="10 11" key="1">
    <citation type="journal article" date="2016" name="Nat. Commun.">
        <title>Thousands of microbial genomes shed light on interconnected biogeochemical processes in an aquifer system.</title>
        <authorList>
            <person name="Anantharaman K."/>
            <person name="Brown C.T."/>
            <person name="Hug L.A."/>
            <person name="Sharon I."/>
            <person name="Castelle C.J."/>
            <person name="Probst A.J."/>
            <person name="Thomas B.C."/>
            <person name="Singh A."/>
            <person name="Wilkins M.J."/>
            <person name="Karaoz U."/>
            <person name="Brodie E.L."/>
            <person name="Williams K.H."/>
            <person name="Hubbard S.S."/>
            <person name="Banfield J.F."/>
        </authorList>
    </citation>
    <scope>NUCLEOTIDE SEQUENCE [LARGE SCALE GENOMIC DNA]</scope>
</reference>
<evidence type="ECO:0000256" key="5">
    <source>
        <dbReference type="ARBA" id="ARBA00022898"/>
    </source>
</evidence>
<comment type="catalytic activity">
    <reaction evidence="8">
        <text>(sulfur carrier)-H + L-cysteine = (sulfur carrier)-SH + L-alanine</text>
        <dbReference type="Rhea" id="RHEA:43892"/>
        <dbReference type="Rhea" id="RHEA-COMP:14737"/>
        <dbReference type="Rhea" id="RHEA-COMP:14739"/>
        <dbReference type="ChEBI" id="CHEBI:29917"/>
        <dbReference type="ChEBI" id="CHEBI:35235"/>
        <dbReference type="ChEBI" id="CHEBI:57972"/>
        <dbReference type="ChEBI" id="CHEBI:64428"/>
        <dbReference type="EC" id="2.8.1.7"/>
    </reaction>
</comment>
<dbReference type="FunFam" id="3.40.640.10:FF:000084">
    <property type="entry name" value="IscS-like cysteine desulfurase"/>
    <property type="match status" value="1"/>
</dbReference>
<dbReference type="Pfam" id="PF00266">
    <property type="entry name" value="Aminotran_5"/>
    <property type="match status" value="1"/>
</dbReference>
<feature type="domain" description="Aminotransferase class V" evidence="9">
    <location>
        <begin position="9"/>
        <end position="371"/>
    </location>
</feature>
<dbReference type="Proteomes" id="UP000177954">
    <property type="component" value="Unassembled WGS sequence"/>
</dbReference>
<keyword evidence="7" id="KW-0411">Iron-sulfur</keyword>
<protein>
    <submittedName>
        <fullName evidence="10">Cysteine desulfurase NifS</fullName>
    </submittedName>
</protein>
<sequence length="418" mass="45854">MSDKNLKRIYMDHAAGTPLDPRVKDIMEPYLTEEFGNPGGLYREGRRAKDAIENARKTVAGVLNCATDEIVFTSGGTEGDVLALMGVAHAYMEKGRHIVSTNIEHHAVLSTLTALKKEEFEITLVDVEPNGIVDPKKIEAALRPDTILVSVMYANNEIGTIQPIAEIAKIVKKHGAIFHTDACQAAGYLPLDVQRLGVDLMVMNGTKMYGPKGSGALFVRKGVRIKPIFFGGAQEARRRAGTENVPAIVGFAKALKIASEERKKESARLCELRDYFIERLTKEIPRTILNGDARERLPNNVNVSILDIEGEATILYLDSHGIACSTGSACTSESLDPSHVILALGKPYEYAHASIRFSLGRETSKLDIDYVMEKLPEVVKILRKISPITVSENATGMSHPEAFAGEHLRVKAKSRSYK</sequence>
<dbReference type="InterPro" id="IPR000192">
    <property type="entry name" value="Aminotrans_V_dom"/>
</dbReference>
<keyword evidence="6" id="KW-0408">Iron</keyword>
<dbReference type="GO" id="GO:0046872">
    <property type="term" value="F:metal ion binding"/>
    <property type="evidence" value="ECO:0007669"/>
    <property type="project" value="UniProtKB-KW"/>
</dbReference>
<evidence type="ECO:0000256" key="4">
    <source>
        <dbReference type="ARBA" id="ARBA00022723"/>
    </source>
</evidence>
<keyword evidence="4" id="KW-0479">Metal-binding</keyword>
<dbReference type="InterPro" id="IPR015424">
    <property type="entry name" value="PyrdxlP-dep_Trfase"/>
</dbReference>
<comment type="caution">
    <text evidence="10">The sequence shown here is derived from an EMBL/GenBank/DDBJ whole genome shotgun (WGS) entry which is preliminary data.</text>
</comment>
<dbReference type="InterPro" id="IPR015421">
    <property type="entry name" value="PyrdxlP-dep_Trfase_major"/>
</dbReference>
<evidence type="ECO:0000256" key="6">
    <source>
        <dbReference type="ARBA" id="ARBA00023004"/>
    </source>
</evidence>
<dbReference type="Gene3D" id="1.10.260.50">
    <property type="match status" value="1"/>
</dbReference>
<organism evidence="10 11">
    <name type="scientific">Candidatus Ryanbacteria bacterium RIFCSPLOWO2_02_FULL_47_14</name>
    <dbReference type="NCBI Taxonomy" id="1802129"/>
    <lineage>
        <taxon>Bacteria</taxon>
        <taxon>Candidatus Ryaniibacteriota</taxon>
    </lineage>
</organism>
<keyword evidence="3" id="KW-0808">Transferase</keyword>
<proteinExistence type="inferred from homology"/>
<evidence type="ECO:0000313" key="10">
    <source>
        <dbReference type="EMBL" id="OGZ55570.1"/>
    </source>
</evidence>
<evidence type="ECO:0000256" key="3">
    <source>
        <dbReference type="ARBA" id="ARBA00022679"/>
    </source>
</evidence>
<evidence type="ECO:0000256" key="7">
    <source>
        <dbReference type="ARBA" id="ARBA00023014"/>
    </source>
</evidence>